<accession>A0A5B7JKF0</accession>
<dbReference type="AlphaFoldDB" id="A0A5B7JKF0"/>
<sequence>MKTALKTSRRGSYENSNVIKRGGGPVLETMIPSAGPCRECRDRIARNTTPAPHGTPRHIPKPGRMLATNSVRGNRDSRACKEHSVWRAGKEGGCEAELY</sequence>
<dbReference type="EMBL" id="VSRR010107006">
    <property type="protein sequence ID" value="MPC96702.1"/>
    <property type="molecule type" value="Genomic_DNA"/>
</dbReference>
<evidence type="ECO:0000313" key="2">
    <source>
        <dbReference type="EMBL" id="MPC96702.1"/>
    </source>
</evidence>
<name>A0A5B7JKF0_PORTR</name>
<organism evidence="2 3">
    <name type="scientific">Portunus trituberculatus</name>
    <name type="common">Swimming crab</name>
    <name type="synonym">Neptunus trituberculatus</name>
    <dbReference type="NCBI Taxonomy" id="210409"/>
    <lineage>
        <taxon>Eukaryota</taxon>
        <taxon>Metazoa</taxon>
        <taxon>Ecdysozoa</taxon>
        <taxon>Arthropoda</taxon>
        <taxon>Crustacea</taxon>
        <taxon>Multicrustacea</taxon>
        <taxon>Malacostraca</taxon>
        <taxon>Eumalacostraca</taxon>
        <taxon>Eucarida</taxon>
        <taxon>Decapoda</taxon>
        <taxon>Pleocyemata</taxon>
        <taxon>Brachyura</taxon>
        <taxon>Eubrachyura</taxon>
        <taxon>Portunoidea</taxon>
        <taxon>Portunidae</taxon>
        <taxon>Portuninae</taxon>
        <taxon>Portunus</taxon>
    </lineage>
</organism>
<keyword evidence="3" id="KW-1185">Reference proteome</keyword>
<gene>
    <name evidence="2" type="ORF">E2C01_091977</name>
</gene>
<reference evidence="2 3" key="1">
    <citation type="submission" date="2019-05" db="EMBL/GenBank/DDBJ databases">
        <title>Another draft genome of Portunus trituberculatus and its Hox gene families provides insights of decapod evolution.</title>
        <authorList>
            <person name="Jeong J.-H."/>
            <person name="Song I."/>
            <person name="Kim S."/>
            <person name="Choi T."/>
            <person name="Kim D."/>
            <person name="Ryu S."/>
            <person name="Kim W."/>
        </authorList>
    </citation>
    <scope>NUCLEOTIDE SEQUENCE [LARGE SCALE GENOMIC DNA]</scope>
    <source>
        <tissue evidence="2">Muscle</tissue>
    </source>
</reference>
<comment type="caution">
    <text evidence="2">The sequence shown here is derived from an EMBL/GenBank/DDBJ whole genome shotgun (WGS) entry which is preliminary data.</text>
</comment>
<proteinExistence type="predicted"/>
<dbReference type="Proteomes" id="UP000324222">
    <property type="component" value="Unassembled WGS sequence"/>
</dbReference>
<feature type="region of interest" description="Disordered" evidence="1">
    <location>
        <begin position="1"/>
        <end position="27"/>
    </location>
</feature>
<evidence type="ECO:0000256" key="1">
    <source>
        <dbReference type="SAM" id="MobiDB-lite"/>
    </source>
</evidence>
<evidence type="ECO:0000313" key="3">
    <source>
        <dbReference type="Proteomes" id="UP000324222"/>
    </source>
</evidence>
<protein>
    <submittedName>
        <fullName evidence="2">Uncharacterized protein</fullName>
    </submittedName>
</protein>